<dbReference type="InterPro" id="IPR014914">
    <property type="entry name" value="RES_dom"/>
</dbReference>
<dbReference type="EMBL" id="JAVREV010000013">
    <property type="protein sequence ID" value="MDT0445432.1"/>
    <property type="molecule type" value="Genomic_DNA"/>
</dbReference>
<proteinExistence type="predicted"/>
<protein>
    <submittedName>
        <fullName evidence="2">RES family NAD+ phosphorylase</fullName>
    </submittedName>
</protein>
<dbReference type="RefSeq" id="WP_311619636.1">
    <property type="nucleotide sequence ID" value="NZ_JAVREV010000013.1"/>
</dbReference>
<sequence length="222" mass="23821">MGRFPPPSVLPGVPRRHVLAAGTRLFRVHSAARAAAAFNPVPAHCLYGGGRFDATRCDAYGYLYAGLTVEAAICETLLRSMPFDASGGPRLLPHAAVRGRRVSVLRLAREVRLVPLVSGRDLAAVGQDSWLVQAEAADYPYTRDWGHWIRAGAGADVQGFLWPSKREPADRALILFADRCPDGTLQDADVPPVDLDRRDGVAWLNTVLEGYLAAVAPGGDAG</sequence>
<evidence type="ECO:0000313" key="2">
    <source>
        <dbReference type="EMBL" id="MDT0445432.1"/>
    </source>
</evidence>
<dbReference type="Pfam" id="PF08808">
    <property type="entry name" value="RES"/>
    <property type="match status" value="1"/>
</dbReference>
<organism evidence="2 3">
    <name type="scientific">Streptomyces johnsoniae</name>
    <dbReference type="NCBI Taxonomy" id="3075532"/>
    <lineage>
        <taxon>Bacteria</taxon>
        <taxon>Bacillati</taxon>
        <taxon>Actinomycetota</taxon>
        <taxon>Actinomycetes</taxon>
        <taxon>Kitasatosporales</taxon>
        <taxon>Streptomycetaceae</taxon>
        <taxon>Streptomyces</taxon>
    </lineage>
</organism>
<feature type="domain" description="RES" evidence="1">
    <location>
        <begin position="42"/>
        <end position="187"/>
    </location>
</feature>
<dbReference type="SMART" id="SM00953">
    <property type="entry name" value="RES"/>
    <property type="match status" value="1"/>
</dbReference>
<comment type="caution">
    <text evidence="2">The sequence shown here is derived from an EMBL/GenBank/DDBJ whole genome shotgun (WGS) entry which is preliminary data.</text>
</comment>
<evidence type="ECO:0000313" key="3">
    <source>
        <dbReference type="Proteomes" id="UP001183615"/>
    </source>
</evidence>
<reference evidence="3" key="1">
    <citation type="submission" date="2023-07" db="EMBL/GenBank/DDBJ databases">
        <title>30 novel species of actinomycetes from the DSMZ collection.</title>
        <authorList>
            <person name="Nouioui I."/>
        </authorList>
    </citation>
    <scope>NUCLEOTIDE SEQUENCE [LARGE SCALE GENOMIC DNA]</scope>
    <source>
        <strain evidence="3">DSM 41886</strain>
    </source>
</reference>
<keyword evidence="3" id="KW-1185">Reference proteome</keyword>
<evidence type="ECO:0000259" key="1">
    <source>
        <dbReference type="SMART" id="SM00953"/>
    </source>
</evidence>
<name>A0ABU2S942_9ACTN</name>
<accession>A0ABU2S942</accession>
<dbReference type="Proteomes" id="UP001183615">
    <property type="component" value="Unassembled WGS sequence"/>
</dbReference>
<gene>
    <name evidence="2" type="ORF">RM779_22940</name>
</gene>